<keyword evidence="2" id="KW-1185">Reference proteome</keyword>
<protein>
    <submittedName>
        <fullName evidence="1">Uncharacterized protein</fullName>
    </submittedName>
</protein>
<proteinExistence type="predicted"/>
<accession>A0A428UKY5</accession>
<name>A0A428UKY5_9HYPO</name>
<dbReference type="EMBL" id="NKCK01000005">
    <property type="protein sequence ID" value="RSM14967.1"/>
    <property type="molecule type" value="Genomic_DNA"/>
</dbReference>
<evidence type="ECO:0000313" key="2">
    <source>
        <dbReference type="Proteomes" id="UP000287144"/>
    </source>
</evidence>
<dbReference type="STRING" id="1325735.A0A428UKY5"/>
<reference evidence="1 2" key="1">
    <citation type="submission" date="2017-06" db="EMBL/GenBank/DDBJ databases">
        <title>Comparative genomic analysis of Ambrosia Fusariam Clade fungi.</title>
        <authorList>
            <person name="Stajich J.E."/>
            <person name="Carrillo J."/>
            <person name="Kijimoto T."/>
            <person name="Eskalen A."/>
            <person name="O'Donnell K."/>
            <person name="Kasson M."/>
        </authorList>
    </citation>
    <scope>NUCLEOTIDE SEQUENCE [LARGE SCALE GENOMIC DNA]</scope>
    <source>
        <strain evidence="1 2">NRRL62579</strain>
    </source>
</reference>
<organism evidence="1 2">
    <name type="scientific">Fusarium oligoseptatum</name>
    <dbReference type="NCBI Taxonomy" id="2604345"/>
    <lineage>
        <taxon>Eukaryota</taxon>
        <taxon>Fungi</taxon>
        <taxon>Dikarya</taxon>
        <taxon>Ascomycota</taxon>
        <taxon>Pezizomycotina</taxon>
        <taxon>Sordariomycetes</taxon>
        <taxon>Hypocreomycetidae</taxon>
        <taxon>Hypocreales</taxon>
        <taxon>Nectriaceae</taxon>
        <taxon>Fusarium</taxon>
        <taxon>Fusarium solani species complex</taxon>
    </lineage>
</organism>
<sequence length="245" mass="27920">MDSRSSHTHQSPLPTETRRDFEEAICWASLRLEVYLAIFHQTSSIPTLHSYHLNKSLQSDDDRGWANQILLLLAEIIEYCFGNNRDDSRYDALLDDLTTWTHSNPDSFTPIYISQPSNGQLYPEIWVYNESVAAGLQHYHLARILLLSHNPTLPKIGSAKTIAKKKIDREIKNDSNIICGIAESISQVNPAHIIACMAIALVGDLFQQRNEQEPLFHILAKTTKQYGWPTSSIQAYLKEAWDWVS</sequence>
<dbReference type="AlphaFoldDB" id="A0A428UKY5"/>
<comment type="caution">
    <text evidence="1">The sequence shown here is derived from an EMBL/GenBank/DDBJ whole genome shotgun (WGS) entry which is preliminary data.</text>
</comment>
<gene>
    <name evidence="1" type="ORF">CEP52_001093</name>
</gene>
<evidence type="ECO:0000313" key="1">
    <source>
        <dbReference type="EMBL" id="RSM14967.1"/>
    </source>
</evidence>
<dbReference type="Proteomes" id="UP000287144">
    <property type="component" value="Unassembled WGS sequence"/>
</dbReference>